<feature type="transmembrane region" description="Helical" evidence="7">
    <location>
        <begin position="312"/>
        <end position="335"/>
    </location>
</feature>
<dbReference type="GO" id="GO:0051301">
    <property type="term" value="P:cell division"/>
    <property type="evidence" value="ECO:0007669"/>
    <property type="project" value="UniProtKB-KW"/>
</dbReference>
<dbReference type="OrthoDB" id="9814843at2"/>
<name>A0A1G5NQZ8_AFIMA</name>
<sequence>MSSEPGRQKRRLKRPRLVRRRAPQAAAPLDDLDAELRRPGVSVSSGPIEEPREENPIVPPRSVAGRALLVLVAIMSFLSCLSVASVSVVSDRARGWERQIAAEVTIQVSVTGGHDVAQSMARAEEIAEATPGVLSAEPVSESDSKALLEPWLGSDFDPVELPVPRLIAVRLDGNVDLSSLARQLRDEVPGASLDDHGVWLKRLARMAQAITFAGLGIVALVMTATALCVVFATRGAMAGNKDVIEVLHFVGAEDSYVAGEFQRHFLVLGLKGAGLGGIAAIALFALLSLIGGVEGPTPEEAQLRSLLGGLTIGPPAYIGSVITVVAIAVIIAATARSTVRRTLSQIG</sequence>
<dbReference type="STRING" id="1120955.SAMN03080610_02546"/>
<dbReference type="Pfam" id="PF02687">
    <property type="entry name" value="FtsX"/>
    <property type="match status" value="1"/>
</dbReference>
<gene>
    <name evidence="9" type="ORF">SAMN03080610_02546</name>
</gene>
<keyword evidence="3 7" id="KW-0812">Transmembrane</keyword>
<dbReference type="RefSeq" id="WP_092813585.1">
    <property type="nucleotide sequence ID" value="NZ_FMVW01000005.1"/>
</dbReference>
<reference evidence="9 10" key="1">
    <citation type="submission" date="2016-10" db="EMBL/GenBank/DDBJ databases">
        <authorList>
            <person name="de Groot N.N."/>
        </authorList>
    </citation>
    <scope>NUCLEOTIDE SEQUENCE [LARGE SCALE GENOMIC DNA]</scope>
    <source>
        <strain evidence="9 10">DSM 2698</strain>
    </source>
</reference>
<feature type="region of interest" description="Disordered" evidence="6">
    <location>
        <begin position="1"/>
        <end position="57"/>
    </location>
</feature>
<keyword evidence="4 7" id="KW-1133">Transmembrane helix</keyword>
<organism evidence="9 10">
    <name type="scientific">Afifella marina DSM 2698</name>
    <dbReference type="NCBI Taxonomy" id="1120955"/>
    <lineage>
        <taxon>Bacteria</taxon>
        <taxon>Pseudomonadati</taxon>
        <taxon>Pseudomonadota</taxon>
        <taxon>Alphaproteobacteria</taxon>
        <taxon>Hyphomicrobiales</taxon>
        <taxon>Afifellaceae</taxon>
        <taxon>Afifella</taxon>
    </lineage>
</organism>
<feature type="domain" description="ABC3 transporter permease C-terminal" evidence="8">
    <location>
        <begin position="217"/>
        <end position="341"/>
    </location>
</feature>
<keyword evidence="2" id="KW-1003">Cell membrane</keyword>
<feature type="transmembrane region" description="Helical" evidence="7">
    <location>
        <begin position="67"/>
        <end position="89"/>
    </location>
</feature>
<evidence type="ECO:0000313" key="9">
    <source>
        <dbReference type="EMBL" id="SCZ39817.1"/>
    </source>
</evidence>
<evidence type="ECO:0000256" key="3">
    <source>
        <dbReference type="ARBA" id="ARBA00022692"/>
    </source>
</evidence>
<feature type="transmembrane region" description="Helical" evidence="7">
    <location>
        <begin position="209"/>
        <end position="232"/>
    </location>
</feature>
<feature type="transmembrane region" description="Helical" evidence="7">
    <location>
        <begin position="272"/>
        <end position="292"/>
    </location>
</feature>
<comment type="subcellular location">
    <subcellularLocation>
        <location evidence="1">Cell membrane</location>
        <topology evidence="1">Multi-pass membrane protein</topology>
    </subcellularLocation>
</comment>
<dbReference type="AlphaFoldDB" id="A0A1G5NQZ8"/>
<dbReference type="PANTHER" id="PTHR47755">
    <property type="entry name" value="CELL DIVISION PROTEIN FTSX"/>
    <property type="match status" value="1"/>
</dbReference>
<dbReference type="GO" id="GO:0032153">
    <property type="term" value="C:cell division site"/>
    <property type="evidence" value="ECO:0007669"/>
    <property type="project" value="TreeGrafter"/>
</dbReference>
<evidence type="ECO:0000256" key="6">
    <source>
        <dbReference type="SAM" id="MobiDB-lite"/>
    </source>
</evidence>
<evidence type="ECO:0000259" key="8">
    <source>
        <dbReference type="Pfam" id="PF02687"/>
    </source>
</evidence>
<evidence type="ECO:0000256" key="1">
    <source>
        <dbReference type="ARBA" id="ARBA00004651"/>
    </source>
</evidence>
<evidence type="ECO:0000256" key="2">
    <source>
        <dbReference type="ARBA" id="ARBA00022475"/>
    </source>
</evidence>
<dbReference type="InterPro" id="IPR003838">
    <property type="entry name" value="ABC3_permease_C"/>
</dbReference>
<keyword evidence="10" id="KW-1185">Reference proteome</keyword>
<proteinExistence type="predicted"/>
<keyword evidence="5 7" id="KW-0472">Membrane</keyword>
<feature type="compositionally biased region" description="Basic residues" evidence="6">
    <location>
        <begin position="8"/>
        <end position="22"/>
    </location>
</feature>
<dbReference type="Proteomes" id="UP000199347">
    <property type="component" value="Unassembled WGS sequence"/>
</dbReference>
<evidence type="ECO:0000313" key="10">
    <source>
        <dbReference type="Proteomes" id="UP000199347"/>
    </source>
</evidence>
<dbReference type="PANTHER" id="PTHR47755:SF1">
    <property type="entry name" value="CELL DIVISION PROTEIN FTSX"/>
    <property type="match status" value="1"/>
</dbReference>
<keyword evidence="9" id="KW-0131">Cell cycle</keyword>
<protein>
    <submittedName>
        <fullName evidence="9">Cell division transport system permease protein</fullName>
    </submittedName>
</protein>
<accession>A0A1G5NQZ8</accession>
<evidence type="ECO:0000256" key="5">
    <source>
        <dbReference type="ARBA" id="ARBA00023136"/>
    </source>
</evidence>
<dbReference type="InterPro" id="IPR004513">
    <property type="entry name" value="FtsX"/>
</dbReference>
<keyword evidence="9" id="KW-0132">Cell division</keyword>
<evidence type="ECO:0000256" key="4">
    <source>
        <dbReference type="ARBA" id="ARBA00022989"/>
    </source>
</evidence>
<dbReference type="EMBL" id="FMVW01000005">
    <property type="protein sequence ID" value="SCZ39817.1"/>
    <property type="molecule type" value="Genomic_DNA"/>
</dbReference>
<dbReference type="GO" id="GO:0005886">
    <property type="term" value="C:plasma membrane"/>
    <property type="evidence" value="ECO:0007669"/>
    <property type="project" value="UniProtKB-SubCell"/>
</dbReference>
<evidence type="ECO:0000256" key="7">
    <source>
        <dbReference type="SAM" id="Phobius"/>
    </source>
</evidence>